<accession>A0ABX1T8B9</accession>
<dbReference type="PANTHER" id="PTHR35894:SF1">
    <property type="entry name" value="PHOSPHORIBULOKINASE _ URIDINE KINASE FAMILY"/>
    <property type="match status" value="1"/>
</dbReference>
<dbReference type="InterPro" id="IPR036680">
    <property type="entry name" value="SPOR-like_sf"/>
</dbReference>
<dbReference type="InterPro" id="IPR027417">
    <property type="entry name" value="P-loop_NTPase"/>
</dbReference>
<organism evidence="3 4">
    <name type="scientific">Candidatus Accumulibacter contiguus</name>
    <dbReference type="NCBI Taxonomy" id="2954381"/>
    <lineage>
        <taxon>Bacteria</taxon>
        <taxon>Pseudomonadati</taxon>
        <taxon>Pseudomonadota</taxon>
        <taxon>Betaproteobacteria</taxon>
        <taxon>Candidatus Accumulibacter</taxon>
    </lineage>
</organism>
<sequence>MMYLDHFGLQQAPFRITPHTEFFFAGAQRGATLEALIYAITHDEGIVKVCGEVGSGKTMLCRMLLEKLPGHVETVYLANPLLSQDEILLAIAGELRIVTPPLQQGHAHLLLRSLQERLLEIYADGRQVVALIDEAHAMPPAALEEIRLLSNLESSRHKLLQIVLFGQPELDQRLGETAMRQLNDRITHHFRLEPLHRNDVAVYLMFRLRAAGYHGPDLFTQGAIRLISRASEGLTRRINILADKALLAAFSEGLHQVNGRQVRAAIRDARFQRIAGPARARWLWAGAATALCTTGGLAYLAGSHHASSLPAAAAIDAAAWAMTRPLDSTTSPVSSVAAPEPVSPMTATLGATKPGTLAERIAATEDWLTQTPDSHYFIQLLMTDAGSQQEVSDFIIKHMRTLDLRQVRVYRSRFGGRERLSVIYGDYPSREQANAALAMLGEISPSSKPYVRAVAKVRSQRLSRAPMDNP</sequence>
<evidence type="ECO:0000256" key="1">
    <source>
        <dbReference type="SAM" id="MobiDB-lite"/>
    </source>
</evidence>
<protein>
    <submittedName>
        <fullName evidence="3">ATPase</fullName>
    </submittedName>
</protein>
<reference evidence="3" key="1">
    <citation type="submission" date="2019-03" db="EMBL/GenBank/DDBJ databases">
        <title>Metabolic reconstructions from genomes of highly enriched 'Candidatus Accumulibacter' and 'Candidatus Competibacter' bioreactor populations.</title>
        <authorList>
            <person name="Annavajhala M.K."/>
            <person name="Welles L."/>
            <person name="Abbas B."/>
            <person name="Sorokin D."/>
            <person name="Park H."/>
            <person name="Van Loosdrecht M."/>
            <person name="Chandran K."/>
        </authorList>
    </citation>
    <scope>NUCLEOTIDE SEQUENCE</scope>
    <source>
        <strain evidence="3">SBR_L</strain>
    </source>
</reference>
<dbReference type="SUPFAM" id="SSF52540">
    <property type="entry name" value="P-loop containing nucleoside triphosphate hydrolases"/>
    <property type="match status" value="1"/>
</dbReference>
<gene>
    <name evidence="3" type="ORF">E4Q08_07995</name>
</gene>
<feature type="domain" description="ORC1/DEAH AAA+ ATPase" evidence="2">
    <location>
        <begin position="42"/>
        <end position="174"/>
    </location>
</feature>
<dbReference type="Gene3D" id="3.40.50.300">
    <property type="entry name" value="P-loop containing nucleotide triphosphate hydrolases"/>
    <property type="match status" value="1"/>
</dbReference>
<evidence type="ECO:0000313" key="4">
    <source>
        <dbReference type="Proteomes" id="UP000886469"/>
    </source>
</evidence>
<feature type="region of interest" description="Disordered" evidence="1">
    <location>
        <begin position="331"/>
        <end position="350"/>
    </location>
</feature>
<keyword evidence="4" id="KW-1185">Reference proteome</keyword>
<dbReference type="Pfam" id="PF13401">
    <property type="entry name" value="AAA_22"/>
    <property type="match status" value="1"/>
</dbReference>
<name>A0ABX1T8B9_9PROT</name>
<dbReference type="EMBL" id="SPMX01000018">
    <property type="protein sequence ID" value="NMQ05211.1"/>
    <property type="molecule type" value="Genomic_DNA"/>
</dbReference>
<proteinExistence type="predicted"/>
<comment type="caution">
    <text evidence="3">The sequence shown here is derived from an EMBL/GenBank/DDBJ whole genome shotgun (WGS) entry which is preliminary data.</text>
</comment>
<dbReference type="InterPro" id="IPR049945">
    <property type="entry name" value="AAA_22"/>
</dbReference>
<evidence type="ECO:0000313" key="3">
    <source>
        <dbReference type="EMBL" id="NMQ05211.1"/>
    </source>
</evidence>
<dbReference type="PANTHER" id="PTHR35894">
    <property type="entry name" value="GENERAL SECRETION PATHWAY PROTEIN A-RELATED"/>
    <property type="match status" value="1"/>
</dbReference>
<evidence type="ECO:0000259" key="2">
    <source>
        <dbReference type="Pfam" id="PF13401"/>
    </source>
</evidence>
<dbReference type="Gene3D" id="3.30.70.1070">
    <property type="entry name" value="Sporulation related repeat"/>
    <property type="match status" value="1"/>
</dbReference>
<dbReference type="InterPro" id="IPR052026">
    <property type="entry name" value="ExeA_AAA_ATPase_DNA-bind"/>
</dbReference>
<dbReference type="Proteomes" id="UP000886469">
    <property type="component" value="Unassembled WGS sequence"/>
</dbReference>